<dbReference type="Proteomes" id="UP000824243">
    <property type="component" value="Unassembled WGS sequence"/>
</dbReference>
<reference evidence="2" key="1">
    <citation type="journal article" date="2021" name="PeerJ">
        <title>Extensive microbial diversity within the chicken gut microbiome revealed by metagenomics and culture.</title>
        <authorList>
            <person name="Gilroy R."/>
            <person name="Ravi A."/>
            <person name="Getino M."/>
            <person name="Pursley I."/>
            <person name="Horton D.L."/>
            <person name="Alikhan N.F."/>
            <person name="Baker D."/>
            <person name="Gharbi K."/>
            <person name="Hall N."/>
            <person name="Watson M."/>
            <person name="Adriaenssens E.M."/>
            <person name="Foster-Nyarko E."/>
            <person name="Jarju S."/>
            <person name="Secka A."/>
            <person name="Antonio M."/>
            <person name="Oren A."/>
            <person name="Chaudhuri R.R."/>
            <person name="La Ragione R."/>
            <person name="Hildebrand F."/>
            <person name="Pallen M.J."/>
        </authorList>
    </citation>
    <scope>NUCLEOTIDE SEQUENCE</scope>
    <source>
        <strain evidence="2">ChiSjej5B23-15282</strain>
    </source>
</reference>
<evidence type="ECO:0000313" key="3">
    <source>
        <dbReference type="Proteomes" id="UP000824243"/>
    </source>
</evidence>
<dbReference type="EMBL" id="DXFA01000086">
    <property type="protein sequence ID" value="HIX48303.1"/>
    <property type="molecule type" value="Genomic_DNA"/>
</dbReference>
<name>A0A9D1VWV0_9FIRM</name>
<proteinExistence type="predicted"/>
<evidence type="ECO:0008006" key="4">
    <source>
        <dbReference type="Google" id="ProtNLM"/>
    </source>
</evidence>
<feature type="transmembrane region" description="Helical" evidence="1">
    <location>
        <begin position="206"/>
        <end position="231"/>
    </location>
</feature>
<evidence type="ECO:0000256" key="1">
    <source>
        <dbReference type="SAM" id="Phobius"/>
    </source>
</evidence>
<feature type="transmembrane region" description="Helical" evidence="1">
    <location>
        <begin position="243"/>
        <end position="264"/>
    </location>
</feature>
<gene>
    <name evidence="2" type="ORF">H9981_04735</name>
</gene>
<comment type="caution">
    <text evidence="2">The sequence shown here is derived from an EMBL/GenBank/DDBJ whole genome shotgun (WGS) entry which is preliminary data.</text>
</comment>
<feature type="transmembrane region" description="Helical" evidence="1">
    <location>
        <begin position="177"/>
        <end position="200"/>
    </location>
</feature>
<evidence type="ECO:0000313" key="2">
    <source>
        <dbReference type="EMBL" id="HIX48303.1"/>
    </source>
</evidence>
<keyword evidence="1" id="KW-1133">Transmembrane helix</keyword>
<feature type="transmembrane region" description="Helical" evidence="1">
    <location>
        <begin position="120"/>
        <end position="145"/>
    </location>
</feature>
<keyword evidence="1" id="KW-0812">Transmembrane</keyword>
<protein>
    <recommendedName>
        <fullName evidence="4">ABC-2 family transporter protein</fullName>
    </recommendedName>
</protein>
<accession>A0A9D1VWV0</accession>
<dbReference type="AlphaFoldDB" id="A0A9D1VWV0"/>
<keyword evidence="1" id="KW-0472">Membrane</keyword>
<reference evidence="2" key="2">
    <citation type="submission" date="2021-04" db="EMBL/GenBank/DDBJ databases">
        <authorList>
            <person name="Gilroy R."/>
        </authorList>
    </citation>
    <scope>NUCLEOTIDE SEQUENCE</scope>
    <source>
        <strain evidence="2">ChiSjej5B23-15282</strain>
    </source>
</reference>
<organism evidence="2 3">
    <name type="scientific">Candidatus Mediterraneibacter caccavium</name>
    <dbReference type="NCBI Taxonomy" id="2838661"/>
    <lineage>
        <taxon>Bacteria</taxon>
        <taxon>Bacillati</taxon>
        <taxon>Bacillota</taxon>
        <taxon>Clostridia</taxon>
        <taxon>Lachnospirales</taxon>
        <taxon>Lachnospiraceae</taxon>
        <taxon>Mediterraneibacter</taxon>
    </lineage>
</organism>
<sequence length="274" mass="30550">MKDILKIELKRAFKSKGMLLAVLIGCILAIAQVIEDQIPAYFRNETMDFASIPIVPPSDVSGIWMAGNSTNLEVFIFFLLVPLFAMLPFGTSYFTDADSGFLKNIYARCGRKEFLHAKYLSAFISGGTAVVIPLLLNVLCCMALIPNLRPSTIYSLSLVTPAHLFSSIFFKYPLLYILIFLLIDFVIGGIFACLTLAVSFLSDYKIVIAVIPFFIQLIIHVGCSLLGVWDYSIVYMGRAGCGIINPWVFLIYLAVGLLASWFIFTRKGEREDVF</sequence>
<feature type="transmembrane region" description="Helical" evidence="1">
    <location>
        <begin position="74"/>
        <end position="94"/>
    </location>
</feature>